<feature type="compositionally biased region" description="Polar residues" evidence="1">
    <location>
        <begin position="16"/>
        <end position="29"/>
    </location>
</feature>
<dbReference type="EMBL" id="AZGZ01000009">
    <property type="protein sequence ID" value="KZZ93208.1"/>
    <property type="molecule type" value="Genomic_DNA"/>
</dbReference>
<protein>
    <submittedName>
        <fullName evidence="2">Uncharacterized protein</fullName>
    </submittedName>
</protein>
<accession>A0A167ZX87</accession>
<sequence>MSYQQSNASLQSLSQVRSRPQSQIQNVQRRQSRRGSLYRPFSRISTAQHVSTPRSDPDSHRLLVENLPDLEQYINDCLIASQAFLEETSAKRSSSVPRPPRIGTPSRQNSPSPSVRKQAQPRYYAQINKDSSSSAVSQGSSLSVEALSPTYSSNSSNATSPQSRPCSGDSFSGVDDMDSPLAPPPTIGMMSEQGSRSDPALRPRAMSNDSSVGMSRRPSFFSSGNGGSNGAVRRRGTLMKQKWNASQPVMRQSAMQQSSSPLRSSALQADNAPASQTTRPSSPQKKRKGFFRLFRRDPK</sequence>
<dbReference type="AlphaFoldDB" id="A0A167ZX87"/>
<name>A0A167ZX87_9EURO</name>
<proteinExistence type="predicted"/>
<dbReference type="Proteomes" id="UP000242877">
    <property type="component" value="Unassembled WGS sequence"/>
</dbReference>
<comment type="caution">
    <text evidence="2">The sequence shown here is derived from an EMBL/GenBank/DDBJ whole genome shotgun (WGS) entry which is preliminary data.</text>
</comment>
<organism evidence="2 3">
    <name type="scientific">Ascosphaera apis ARSEF 7405</name>
    <dbReference type="NCBI Taxonomy" id="392613"/>
    <lineage>
        <taxon>Eukaryota</taxon>
        <taxon>Fungi</taxon>
        <taxon>Dikarya</taxon>
        <taxon>Ascomycota</taxon>
        <taxon>Pezizomycotina</taxon>
        <taxon>Eurotiomycetes</taxon>
        <taxon>Eurotiomycetidae</taxon>
        <taxon>Onygenales</taxon>
        <taxon>Ascosphaeraceae</taxon>
        <taxon>Ascosphaera</taxon>
    </lineage>
</organism>
<evidence type="ECO:0000256" key="1">
    <source>
        <dbReference type="SAM" id="MobiDB-lite"/>
    </source>
</evidence>
<feature type="compositionally biased region" description="Polar residues" evidence="1">
    <location>
        <begin position="43"/>
        <end position="54"/>
    </location>
</feature>
<dbReference type="OrthoDB" id="4207232at2759"/>
<feature type="region of interest" description="Disordered" evidence="1">
    <location>
        <begin position="88"/>
        <end position="120"/>
    </location>
</feature>
<reference evidence="2 3" key="1">
    <citation type="journal article" date="2016" name="Genome Biol. Evol.">
        <title>Divergent and convergent evolution of fungal pathogenicity.</title>
        <authorList>
            <person name="Shang Y."/>
            <person name="Xiao G."/>
            <person name="Zheng P."/>
            <person name="Cen K."/>
            <person name="Zhan S."/>
            <person name="Wang C."/>
        </authorList>
    </citation>
    <scope>NUCLEOTIDE SEQUENCE [LARGE SCALE GENOMIC DNA]</scope>
    <source>
        <strain evidence="2 3">ARSEF 7405</strain>
    </source>
</reference>
<keyword evidence="3" id="KW-1185">Reference proteome</keyword>
<feature type="compositionally biased region" description="Low complexity" evidence="1">
    <location>
        <begin position="147"/>
        <end position="163"/>
    </location>
</feature>
<feature type="compositionally biased region" description="Polar residues" evidence="1">
    <location>
        <begin position="105"/>
        <end position="117"/>
    </location>
</feature>
<gene>
    <name evidence="2" type="ORF">AAP_02674</name>
</gene>
<feature type="compositionally biased region" description="Polar residues" evidence="1">
    <location>
        <begin position="243"/>
        <end position="283"/>
    </location>
</feature>
<evidence type="ECO:0000313" key="2">
    <source>
        <dbReference type="EMBL" id="KZZ93208.1"/>
    </source>
</evidence>
<feature type="region of interest" description="Disordered" evidence="1">
    <location>
        <begin position="1"/>
        <end position="60"/>
    </location>
</feature>
<feature type="region of interest" description="Disordered" evidence="1">
    <location>
        <begin position="147"/>
        <end position="299"/>
    </location>
</feature>
<evidence type="ECO:0000313" key="3">
    <source>
        <dbReference type="Proteomes" id="UP000242877"/>
    </source>
</evidence>
<feature type="compositionally biased region" description="Low complexity" evidence="1">
    <location>
        <begin position="1"/>
        <end position="15"/>
    </location>
</feature>
<dbReference type="VEuPathDB" id="FungiDB:AAP_02674"/>